<evidence type="ECO:0000313" key="2">
    <source>
        <dbReference type="EMBL" id="EEH57512.1"/>
    </source>
</evidence>
<evidence type="ECO:0000313" key="3">
    <source>
        <dbReference type="Proteomes" id="UP000001876"/>
    </source>
</evidence>
<dbReference type="RefSeq" id="XP_003057561.1">
    <property type="nucleotide sequence ID" value="XM_003057515.1"/>
</dbReference>
<evidence type="ECO:0000256" key="1">
    <source>
        <dbReference type="SAM" id="Phobius"/>
    </source>
</evidence>
<organism evidence="3">
    <name type="scientific">Micromonas pusilla (strain CCMP1545)</name>
    <name type="common">Picoplanktonic green alga</name>
    <dbReference type="NCBI Taxonomy" id="564608"/>
    <lineage>
        <taxon>Eukaryota</taxon>
        <taxon>Viridiplantae</taxon>
        <taxon>Chlorophyta</taxon>
        <taxon>Mamiellophyceae</taxon>
        <taxon>Mamiellales</taxon>
        <taxon>Mamiellaceae</taxon>
        <taxon>Micromonas</taxon>
    </lineage>
</organism>
<dbReference type="GeneID" id="9683102"/>
<keyword evidence="1" id="KW-1133">Transmembrane helix</keyword>
<keyword evidence="1" id="KW-0812">Transmembrane</keyword>
<keyword evidence="1" id="KW-0472">Membrane</keyword>
<protein>
    <submittedName>
        <fullName evidence="2">Predicted protein</fullName>
    </submittedName>
</protein>
<dbReference type="Proteomes" id="UP000001876">
    <property type="component" value="Unassembled WGS sequence"/>
</dbReference>
<dbReference type="KEGG" id="mpp:MICPUCDRAFT_56878"/>
<feature type="transmembrane region" description="Helical" evidence="1">
    <location>
        <begin position="71"/>
        <end position="97"/>
    </location>
</feature>
<feature type="transmembrane region" description="Helical" evidence="1">
    <location>
        <begin position="117"/>
        <end position="136"/>
    </location>
</feature>
<feature type="transmembrane region" description="Helical" evidence="1">
    <location>
        <begin position="45"/>
        <end position="65"/>
    </location>
</feature>
<gene>
    <name evidence="2" type="ORF">MICPUCDRAFT_56878</name>
</gene>
<proteinExistence type="predicted"/>
<name>C1MPE6_MICPC</name>
<keyword evidence="3" id="KW-1185">Reference proteome</keyword>
<accession>C1MPE6</accession>
<sequence>MPTLFETSFPKSVTSRPTGLTKTAVASVALALELATRAYRSSRPLLHAAISLPAIATALGAVTAIRSVIVAHAVMCSWLLTAFQVTLLAMHVCGVALERYDVRLGRRVAAPRFVSRFRTLPLFFFAAAVTAVSRVFSSPAQVNPAGRWILKLEAEAWEEISFAQDKSWSYLFAESPVWS</sequence>
<reference evidence="2 3" key="1">
    <citation type="journal article" date="2009" name="Science">
        <title>Green evolution and dynamic adaptations revealed by genomes of the marine picoeukaryotes Micromonas.</title>
        <authorList>
            <person name="Worden A.Z."/>
            <person name="Lee J.H."/>
            <person name="Mock T."/>
            <person name="Rouze P."/>
            <person name="Simmons M.P."/>
            <person name="Aerts A.L."/>
            <person name="Allen A.E."/>
            <person name="Cuvelier M.L."/>
            <person name="Derelle E."/>
            <person name="Everett M.V."/>
            <person name="Foulon E."/>
            <person name="Grimwood J."/>
            <person name="Gundlach H."/>
            <person name="Henrissat B."/>
            <person name="Napoli C."/>
            <person name="McDonald S.M."/>
            <person name="Parker M.S."/>
            <person name="Rombauts S."/>
            <person name="Salamov A."/>
            <person name="Von Dassow P."/>
            <person name="Badger J.H."/>
            <person name="Coutinho P.M."/>
            <person name="Demir E."/>
            <person name="Dubchak I."/>
            <person name="Gentemann C."/>
            <person name="Eikrem W."/>
            <person name="Gready J.E."/>
            <person name="John U."/>
            <person name="Lanier W."/>
            <person name="Lindquist E.A."/>
            <person name="Lucas S."/>
            <person name="Mayer K.F."/>
            <person name="Moreau H."/>
            <person name="Not F."/>
            <person name="Otillar R."/>
            <person name="Panaud O."/>
            <person name="Pangilinan J."/>
            <person name="Paulsen I."/>
            <person name="Piegu B."/>
            <person name="Poliakov A."/>
            <person name="Robbens S."/>
            <person name="Schmutz J."/>
            <person name="Toulza E."/>
            <person name="Wyss T."/>
            <person name="Zelensky A."/>
            <person name="Zhou K."/>
            <person name="Armbrust E.V."/>
            <person name="Bhattacharya D."/>
            <person name="Goodenough U.W."/>
            <person name="Van de Peer Y."/>
            <person name="Grigoriev I.V."/>
        </authorList>
    </citation>
    <scope>NUCLEOTIDE SEQUENCE [LARGE SCALE GENOMIC DNA]</scope>
    <source>
        <strain evidence="2 3">CCMP1545</strain>
    </source>
</reference>
<dbReference type="EMBL" id="GG663738">
    <property type="protein sequence ID" value="EEH57512.1"/>
    <property type="molecule type" value="Genomic_DNA"/>
</dbReference>
<dbReference type="AlphaFoldDB" id="C1MPE6"/>